<dbReference type="PATRIC" id="fig|1679170.3.peg.1646"/>
<reference evidence="4" key="1">
    <citation type="submission" date="2015-07" db="EMBL/GenBank/DDBJ databases">
        <title>Genome sequencing project for genomic taxonomy and phylogenomics of Bacillus-like bacteria.</title>
        <authorList>
            <person name="Liu B."/>
            <person name="Wang J."/>
            <person name="Zhu Y."/>
            <person name="Liu G."/>
            <person name="Chen Q."/>
            <person name="Chen Z."/>
            <person name="Lan J."/>
            <person name="Che J."/>
            <person name="Ge C."/>
            <person name="Shi H."/>
            <person name="Pan Z."/>
            <person name="Liu X."/>
        </authorList>
    </citation>
    <scope>NUCLEOTIDE SEQUENCE [LARGE SCALE GENOMIC DNA]</scope>
    <source>
        <strain evidence="4">FJAT-27997</strain>
    </source>
</reference>
<dbReference type="InterPro" id="IPR043894">
    <property type="entry name" value="MupG_C"/>
</dbReference>
<protein>
    <recommendedName>
        <fullName evidence="5">Cell surface protein</fullName>
    </recommendedName>
</protein>
<dbReference type="InterPro" id="IPR017853">
    <property type="entry name" value="GH"/>
</dbReference>
<proteinExistence type="predicted"/>
<accession>A0A0K9GRV8</accession>
<dbReference type="EMBL" id="LFZW01000001">
    <property type="protein sequence ID" value="KMY49434.1"/>
    <property type="molecule type" value="Genomic_DNA"/>
</dbReference>
<dbReference type="InterPro" id="IPR008589">
    <property type="entry name" value="MupG"/>
</dbReference>
<dbReference type="STRING" id="1679170.AC625_07675"/>
<comment type="caution">
    <text evidence="3">The sequence shown here is derived from an EMBL/GenBank/DDBJ whole genome shotgun (WGS) entry which is preliminary data.</text>
</comment>
<name>A0A0K9GRV8_9BACI</name>
<dbReference type="Proteomes" id="UP000037146">
    <property type="component" value="Unassembled WGS sequence"/>
</dbReference>
<dbReference type="RefSeq" id="WP_049680766.1">
    <property type="nucleotide sequence ID" value="NZ_LFZW01000001.1"/>
</dbReference>
<feature type="domain" description="6-phospho-N-acetylmuramidase N-terminal" evidence="2">
    <location>
        <begin position="2"/>
        <end position="232"/>
    </location>
</feature>
<dbReference type="SUPFAM" id="SSF50891">
    <property type="entry name" value="Cyclophilin-like"/>
    <property type="match status" value="1"/>
</dbReference>
<dbReference type="Pfam" id="PF05913">
    <property type="entry name" value="MupG_C"/>
    <property type="match status" value="1"/>
</dbReference>
<gene>
    <name evidence="3" type="ORF">AC625_07675</name>
</gene>
<sequence length="358" mass="40588">MLGCSVYLGHINDEEQEAYLKEMSQAGCQFIFTSLHIPEDDSTHFKELLKTLGRQALSYNMDLMADISPITFQLLGFTSETIGEIKGWGVNGLRIDYGMEPKTIAKLSHTMKIALNASTINLNFFQALLKENINLNQTEAWHNYYPRIETGLDKEDFIKQNTILKKLGFKVMAFAPGDELLRGPLNDRLPTLEKHRNASPFQSYLELIHTCGVDKVAIGDISLKKDTIFQFKKVINGSIPLRSILYSQHPPTQSIIALDHRNRMDAARDVIRSETSRIYTANQNYIIHPENTTERVVGSITIDNERYGRYQGELQIVKRDLPIDGKVNVVGRVIDGDISLLKYIKSGQSFTIIDHLLD</sequence>
<dbReference type="PANTHER" id="PTHR38435">
    <property type="match status" value="1"/>
</dbReference>
<dbReference type="SUPFAM" id="SSF51445">
    <property type="entry name" value="(Trans)glycosidases"/>
    <property type="match status" value="1"/>
</dbReference>
<dbReference type="AlphaFoldDB" id="A0A0K9GRV8"/>
<feature type="domain" description="6-phospho-N-acetylmuramidase C-terminal" evidence="1">
    <location>
        <begin position="253"/>
        <end position="352"/>
    </location>
</feature>
<evidence type="ECO:0000313" key="4">
    <source>
        <dbReference type="Proteomes" id="UP000037146"/>
    </source>
</evidence>
<dbReference type="Gene3D" id="2.40.100.10">
    <property type="entry name" value="Cyclophilin-like"/>
    <property type="match status" value="1"/>
</dbReference>
<evidence type="ECO:0000313" key="3">
    <source>
        <dbReference type="EMBL" id="KMY49434.1"/>
    </source>
</evidence>
<dbReference type="OrthoDB" id="5809921at2"/>
<dbReference type="InterPro" id="IPR013785">
    <property type="entry name" value="Aldolase_TIM"/>
</dbReference>
<evidence type="ECO:0000259" key="1">
    <source>
        <dbReference type="Pfam" id="PF05913"/>
    </source>
</evidence>
<evidence type="ECO:0000259" key="2">
    <source>
        <dbReference type="Pfam" id="PF19200"/>
    </source>
</evidence>
<organism evidence="3 4">
    <name type="scientific">Peribacillus loiseleuriae</name>
    <dbReference type="NCBI Taxonomy" id="1679170"/>
    <lineage>
        <taxon>Bacteria</taxon>
        <taxon>Bacillati</taxon>
        <taxon>Bacillota</taxon>
        <taxon>Bacilli</taxon>
        <taxon>Bacillales</taxon>
        <taxon>Bacillaceae</taxon>
        <taxon>Peribacillus</taxon>
    </lineage>
</organism>
<evidence type="ECO:0008006" key="5">
    <source>
        <dbReference type="Google" id="ProtNLM"/>
    </source>
</evidence>
<dbReference type="Gene3D" id="3.20.20.70">
    <property type="entry name" value="Aldolase class I"/>
    <property type="match status" value="1"/>
</dbReference>
<dbReference type="PANTHER" id="PTHR38435:SF2">
    <property type="entry name" value="DUF871 DOMAIN-CONTAINING PROTEIN"/>
    <property type="match status" value="1"/>
</dbReference>
<keyword evidence="4" id="KW-1185">Reference proteome</keyword>
<dbReference type="InterPro" id="IPR029000">
    <property type="entry name" value="Cyclophilin-like_dom_sf"/>
</dbReference>
<dbReference type="InterPro" id="IPR043797">
    <property type="entry name" value="MupG_N"/>
</dbReference>
<dbReference type="Pfam" id="PF19200">
    <property type="entry name" value="MupG_N"/>
    <property type="match status" value="1"/>
</dbReference>